<dbReference type="PANTHER" id="PTHR33064:SF37">
    <property type="entry name" value="RIBONUCLEASE H"/>
    <property type="match status" value="1"/>
</dbReference>
<dbReference type="Gene3D" id="3.30.70.270">
    <property type="match status" value="2"/>
</dbReference>
<dbReference type="EC" id="3.1.26.4" evidence="2"/>
<dbReference type="Pfam" id="PF00078">
    <property type="entry name" value="RVT_1"/>
    <property type="match status" value="1"/>
</dbReference>
<dbReference type="InterPro" id="IPR012337">
    <property type="entry name" value="RNaseH-like_sf"/>
</dbReference>
<sequence>MATAGRQARGGGEQERDVKSASEDAQFRVLPDLTMYGQRSHRVYLRKGLATARETPRNHPPPPAPAQNFLEQEPSVLTAAQKYKCTVKWTERDVSESSQDLDKSLQAELEAEQKKRVQSEIAVTRLQNQLRDAFVRVRELWSELAEAWTEDLVRECGHCGLSKERELADGGVAGHYPWEEMERAKCQHDERTAPQLRPLIKTEFQYEGGTDTVPEIITKEIPYITTELAKLQDRYSRLPRETETEYVWRVSLTGGDRIKFSEEEAQGYWGPGVFLTVPNTQAPWSLTQRVAYWAGGLDPMERGDPVSIPTPGLDQITESVQKAACLHLMHDQHLIPHQPSPMLLKANPNRMKPLIKGLPDPLKLYAIQIQDRLRAALPIQERLTEMLMPGRNQTQSTPAEFPLTWGGVAQELINYSRNVGISRGEQRVWPVHKPNGKWRLTIDYRRLNAGTGPLTAAVPNIAELVSTIQEQSHNILATIDVKGMFFMVPLQENDRGRFAFTWDGIQYTFTRLPQGYKHSPTLAHHALAQALAEAPPPEEGVRTYQYIDDVLIGGADTTTVEKTQKNIITHLEGLGLQIPVEKVQLPAPEVKFLGIWWKGGTVCIPPETLTTLEQVRVPENKKELQHALGLLVFWRKHIPDFSIIARPLYDLTHKRAAWDWTPVHEEALKLLVFEAGVYQALGPIHPMDTFQIEWGLAIHGASIHIWQKGPEGPTRPLEFFSRSFKDAEKRYATWEKGLFVVTLALQEVGKIIRKQSVILRGPFKVLRPVLAGTPPPMGVAQRETVRKWYAQLEHYSHAYQVEEGTPRILQIQDRSSVPLEKEVPPTYIREAPPYEPQLKNVWFTDASSKREGRVWKYRAAALCVDSGGQIITEGEGSAQVGELVAVWSVVTREKDNTNPVYIYTDSYAVFKGCSEWLPFWEQNQWEVNRVPVWQKEKWEDILQVAKRTPILIGCVAAHQGGNHPTHILNNQVDLLTRVAVMTIEAEEEKWEHLLEWLHVKRGHSGIKDLLKEAGSRGWPVNREMCGTVISTCGLCRTRLEKHPYKILHSTSGMGRAYGRPGRSTS</sequence>
<dbReference type="PROSITE" id="PS50879">
    <property type="entry name" value="RNASE_H_1"/>
    <property type="match status" value="1"/>
</dbReference>
<feature type="compositionally biased region" description="Basic and acidic residues" evidence="3">
    <location>
        <begin position="12"/>
        <end position="25"/>
    </location>
</feature>
<dbReference type="InterPro" id="IPR043128">
    <property type="entry name" value="Rev_trsase/Diguanyl_cyclase"/>
</dbReference>
<evidence type="ECO:0000313" key="7">
    <source>
        <dbReference type="Proteomes" id="UP001333110"/>
    </source>
</evidence>
<dbReference type="InterPro" id="IPR043502">
    <property type="entry name" value="DNA/RNA_pol_sf"/>
</dbReference>
<comment type="similarity">
    <text evidence="1">Belongs to the beta type-B retroviral polymerase family. HERV class-II K(HML-2) pol subfamily.</text>
</comment>
<name>A0AAN7MHL2_MYCAM</name>
<dbReference type="AlphaFoldDB" id="A0AAN7MHL2"/>
<feature type="domain" description="RNase H type-1" evidence="5">
    <location>
        <begin position="836"/>
        <end position="981"/>
    </location>
</feature>
<dbReference type="SUPFAM" id="SSF53098">
    <property type="entry name" value="Ribonuclease H-like"/>
    <property type="match status" value="1"/>
</dbReference>
<reference evidence="6 7" key="1">
    <citation type="journal article" date="2023" name="J. Hered.">
        <title>Chromosome-level genome of the wood stork (Mycteria americana) provides insight into avian chromosome evolution.</title>
        <authorList>
            <person name="Flamio R. Jr."/>
            <person name="Ramstad K.M."/>
        </authorList>
    </citation>
    <scope>NUCLEOTIDE SEQUENCE [LARGE SCALE GENOMIC DNA]</scope>
    <source>
        <strain evidence="6">JAX WOST 10</strain>
    </source>
</reference>
<dbReference type="Gene3D" id="3.10.10.10">
    <property type="entry name" value="HIV Type 1 Reverse Transcriptase, subunit A, domain 1"/>
    <property type="match status" value="1"/>
</dbReference>
<dbReference type="Pfam" id="PF17919">
    <property type="entry name" value="RT_RNaseH_2"/>
    <property type="match status" value="1"/>
</dbReference>
<dbReference type="PROSITE" id="PS50878">
    <property type="entry name" value="RT_POL"/>
    <property type="match status" value="1"/>
</dbReference>
<accession>A0AAN7MHL2</accession>
<dbReference type="Proteomes" id="UP001333110">
    <property type="component" value="Unassembled WGS sequence"/>
</dbReference>
<evidence type="ECO:0000259" key="4">
    <source>
        <dbReference type="PROSITE" id="PS50878"/>
    </source>
</evidence>
<dbReference type="PANTHER" id="PTHR33064">
    <property type="entry name" value="POL PROTEIN"/>
    <property type="match status" value="1"/>
</dbReference>
<organism evidence="6 7">
    <name type="scientific">Mycteria americana</name>
    <name type="common">Wood stork</name>
    <dbReference type="NCBI Taxonomy" id="33587"/>
    <lineage>
        <taxon>Eukaryota</taxon>
        <taxon>Metazoa</taxon>
        <taxon>Chordata</taxon>
        <taxon>Craniata</taxon>
        <taxon>Vertebrata</taxon>
        <taxon>Euteleostomi</taxon>
        <taxon>Archelosauria</taxon>
        <taxon>Archosauria</taxon>
        <taxon>Dinosauria</taxon>
        <taxon>Saurischia</taxon>
        <taxon>Theropoda</taxon>
        <taxon>Coelurosauria</taxon>
        <taxon>Aves</taxon>
        <taxon>Neognathae</taxon>
        <taxon>Neoaves</taxon>
        <taxon>Aequornithes</taxon>
        <taxon>Ciconiiformes</taxon>
        <taxon>Ciconiidae</taxon>
        <taxon>Mycteria</taxon>
    </lineage>
</organism>
<gene>
    <name evidence="6" type="ORF">QYF61_021356</name>
</gene>
<proteinExistence type="inferred from homology"/>
<feature type="region of interest" description="Disordered" evidence="3">
    <location>
        <begin position="1"/>
        <end position="25"/>
    </location>
</feature>
<dbReference type="InterPro" id="IPR002156">
    <property type="entry name" value="RNaseH_domain"/>
</dbReference>
<dbReference type="InterPro" id="IPR036397">
    <property type="entry name" value="RNaseH_sf"/>
</dbReference>
<dbReference type="SUPFAM" id="SSF56672">
    <property type="entry name" value="DNA/RNA polymerases"/>
    <property type="match status" value="1"/>
</dbReference>
<evidence type="ECO:0000256" key="2">
    <source>
        <dbReference type="ARBA" id="ARBA00012180"/>
    </source>
</evidence>
<evidence type="ECO:0000313" key="6">
    <source>
        <dbReference type="EMBL" id="KAK4806520.1"/>
    </source>
</evidence>
<evidence type="ECO:0000256" key="1">
    <source>
        <dbReference type="ARBA" id="ARBA00010879"/>
    </source>
</evidence>
<protein>
    <recommendedName>
        <fullName evidence="2">ribonuclease H</fullName>
        <ecNumber evidence="2">3.1.26.4</ecNumber>
    </recommendedName>
</protein>
<comment type="caution">
    <text evidence="6">The sequence shown here is derived from an EMBL/GenBank/DDBJ whole genome shotgun (WGS) entry which is preliminary data.</text>
</comment>
<feature type="domain" description="Reverse transcriptase" evidence="4">
    <location>
        <begin position="412"/>
        <end position="597"/>
    </location>
</feature>
<dbReference type="InterPro" id="IPR051320">
    <property type="entry name" value="Viral_Replic_Matur_Polypro"/>
</dbReference>
<dbReference type="Pfam" id="PF00075">
    <property type="entry name" value="RNase_H"/>
    <property type="match status" value="1"/>
</dbReference>
<keyword evidence="7" id="KW-1185">Reference proteome</keyword>
<dbReference type="Gene3D" id="3.30.420.10">
    <property type="entry name" value="Ribonuclease H-like superfamily/Ribonuclease H"/>
    <property type="match status" value="1"/>
</dbReference>
<dbReference type="GO" id="GO:0004523">
    <property type="term" value="F:RNA-DNA hybrid ribonuclease activity"/>
    <property type="evidence" value="ECO:0007669"/>
    <property type="project" value="UniProtKB-EC"/>
</dbReference>
<dbReference type="GO" id="GO:0003676">
    <property type="term" value="F:nucleic acid binding"/>
    <property type="evidence" value="ECO:0007669"/>
    <property type="project" value="InterPro"/>
</dbReference>
<evidence type="ECO:0000259" key="5">
    <source>
        <dbReference type="PROSITE" id="PS50879"/>
    </source>
</evidence>
<dbReference type="InterPro" id="IPR041577">
    <property type="entry name" value="RT_RNaseH_2"/>
</dbReference>
<dbReference type="EMBL" id="JAUNZN010000039">
    <property type="protein sequence ID" value="KAK4806520.1"/>
    <property type="molecule type" value="Genomic_DNA"/>
</dbReference>
<evidence type="ECO:0000256" key="3">
    <source>
        <dbReference type="SAM" id="MobiDB-lite"/>
    </source>
</evidence>
<dbReference type="GO" id="GO:0006259">
    <property type="term" value="P:DNA metabolic process"/>
    <property type="evidence" value="ECO:0007669"/>
    <property type="project" value="UniProtKB-ARBA"/>
</dbReference>
<dbReference type="InterPro" id="IPR000477">
    <property type="entry name" value="RT_dom"/>
</dbReference>